<reference evidence="2" key="1">
    <citation type="journal article" date="2014" name="PLoS Genet.">
        <title>The Genome of Spironucleus salmonicida Highlights a Fish Pathogen Adapted to Fluctuating Environments.</title>
        <authorList>
            <person name="Xu F."/>
            <person name="Jerlstrom-Hultqvist J."/>
            <person name="Einarsson E."/>
            <person name="Astvaldsson A."/>
            <person name="Svard S.G."/>
            <person name="Andersson J.O."/>
        </authorList>
    </citation>
    <scope>NUCLEOTIDE SEQUENCE</scope>
</reference>
<dbReference type="AlphaFoldDB" id="V6LF70"/>
<feature type="transmembrane region" description="Helical" evidence="1">
    <location>
        <begin position="35"/>
        <end position="53"/>
    </location>
</feature>
<accession>V6LF70</accession>
<gene>
    <name evidence="2" type="ORF">SS50377_17460</name>
</gene>
<dbReference type="EMBL" id="KI546151">
    <property type="protein sequence ID" value="EST42928.1"/>
    <property type="molecule type" value="Genomic_DNA"/>
</dbReference>
<name>V6LF70_9EUKA</name>
<evidence type="ECO:0000256" key="1">
    <source>
        <dbReference type="SAM" id="Phobius"/>
    </source>
</evidence>
<protein>
    <submittedName>
        <fullName evidence="2">Uncharacterized protein</fullName>
    </submittedName>
</protein>
<keyword evidence="1" id="KW-1133">Transmembrane helix</keyword>
<keyword evidence="1" id="KW-0812">Transmembrane</keyword>
<proteinExistence type="predicted"/>
<sequence length="57" mass="6693">MPKDRYYQQLKIVINLIEQNQKEIKQKTIINTKKNWRSVIGVAAAAIALFWASEEFL</sequence>
<evidence type="ECO:0000313" key="2">
    <source>
        <dbReference type="EMBL" id="EST42928.1"/>
    </source>
</evidence>
<keyword evidence="1" id="KW-0472">Membrane</keyword>
<organism evidence="2">
    <name type="scientific">Spironucleus salmonicida</name>
    <dbReference type="NCBI Taxonomy" id="348837"/>
    <lineage>
        <taxon>Eukaryota</taxon>
        <taxon>Metamonada</taxon>
        <taxon>Diplomonadida</taxon>
        <taxon>Hexamitidae</taxon>
        <taxon>Hexamitinae</taxon>
        <taxon>Spironucleus</taxon>
    </lineage>
</organism>